<comment type="similarity">
    <text evidence="2 12">Belongs to the cutinase family.</text>
</comment>
<dbReference type="PANTHER" id="PTHR48250">
    <property type="entry name" value="CUTINASE 2-RELATED"/>
    <property type="match status" value="1"/>
</dbReference>
<gene>
    <name evidence="14" type="ORF">BU26DRAFT_495790</name>
</gene>
<feature type="region of interest" description="Disordered" evidence="13">
    <location>
        <begin position="76"/>
        <end position="111"/>
    </location>
</feature>
<evidence type="ECO:0000313" key="14">
    <source>
        <dbReference type="EMBL" id="KAF2241760.1"/>
    </source>
</evidence>
<dbReference type="GeneID" id="54579559"/>
<dbReference type="InterPro" id="IPR000675">
    <property type="entry name" value="Cutinase/axe"/>
</dbReference>
<feature type="compositionally biased region" description="Polar residues" evidence="13">
    <location>
        <begin position="98"/>
        <end position="109"/>
    </location>
</feature>
<evidence type="ECO:0000256" key="6">
    <source>
        <dbReference type="ARBA" id="ARBA00022729"/>
    </source>
</evidence>
<dbReference type="GO" id="GO:0005576">
    <property type="term" value="C:extracellular region"/>
    <property type="evidence" value="ECO:0007669"/>
    <property type="project" value="UniProtKB-SubCell"/>
</dbReference>
<protein>
    <recommendedName>
        <fullName evidence="3 12">Cutinase</fullName>
        <ecNumber evidence="3 12">3.1.1.74</ecNumber>
    </recommendedName>
</protein>
<reference evidence="14" key="1">
    <citation type="journal article" date="2020" name="Stud. Mycol.">
        <title>101 Dothideomycetes genomes: a test case for predicting lifestyles and emergence of pathogens.</title>
        <authorList>
            <person name="Haridas S."/>
            <person name="Albert R."/>
            <person name="Binder M."/>
            <person name="Bloem J."/>
            <person name="Labutti K."/>
            <person name="Salamov A."/>
            <person name="Andreopoulos B."/>
            <person name="Baker S."/>
            <person name="Barry K."/>
            <person name="Bills G."/>
            <person name="Bluhm B."/>
            <person name="Cannon C."/>
            <person name="Castanera R."/>
            <person name="Culley D."/>
            <person name="Daum C."/>
            <person name="Ezra D."/>
            <person name="Gonzalez J."/>
            <person name="Henrissat B."/>
            <person name="Kuo A."/>
            <person name="Liang C."/>
            <person name="Lipzen A."/>
            <person name="Lutzoni F."/>
            <person name="Magnuson J."/>
            <person name="Mondo S."/>
            <person name="Nolan M."/>
            <person name="Ohm R."/>
            <person name="Pangilinan J."/>
            <person name="Park H.-J."/>
            <person name="Ramirez L."/>
            <person name="Alfaro M."/>
            <person name="Sun H."/>
            <person name="Tritt A."/>
            <person name="Yoshinaga Y."/>
            <person name="Zwiers L.-H."/>
            <person name="Turgeon B."/>
            <person name="Goodwin S."/>
            <person name="Spatafora J."/>
            <person name="Crous P."/>
            <person name="Grigoriev I."/>
        </authorList>
    </citation>
    <scope>NUCLEOTIDE SEQUENCE</scope>
    <source>
        <strain evidence="14">CBS 122368</strain>
    </source>
</reference>
<evidence type="ECO:0000256" key="1">
    <source>
        <dbReference type="ARBA" id="ARBA00004613"/>
    </source>
</evidence>
<dbReference type="RefSeq" id="XP_033676764.1">
    <property type="nucleotide sequence ID" value="XM_033826229.1"/>
</dbReference>
<dbReference type="OrthoDB" id="2975078at2759"/>
<keyword evidence="7 12" id="KW-0378">Hydrolase</keyword>
<name>A0A6A6HWJ1_9PLEO</name>
<dbReference type="EC" id="3.1.1.74" evidence="3 12"/>
<dbReference type="SMART" id="SM01110">
    <property type="entry name" value="Cutinase"/>
    <property type="match status" value="1"/>
</dbReference>
<evidence type="ECO:0000256" key="8">
    <source>
        <dbReference type="ARBA" id="ARBA00023157"/>
    </source>
</evidence>
<feature type="signal peptide" evidence="12">
    <location>
        <begin position="1"/>
        <end position="17"/>
    </location>
</feature>
<feature type="active site" description="Nucleophile" evidence="10">
    <location>
        <position position="202"/>
    </location>
</feature>
<keyword evidence="5 12" id="KW-0964">Secreted</keyword>
<dbReference type="Gene3D" id="3.40.50.1820">
    <property type="entry name" value="alpha/beta hydrolase"/>
    <property type="match status" value="1"/>
</dbReference>
<feature type="disulfide bond" evidence="11">
    <location>
        <begin position="117"/>
        <end position="191"/>
    </location>
</feature>
<sequence length="286" mass="27871">MKYTTACIIALAGLTTAIPMPQFSLPSFGLPSFPLPTGGFSIPGFSGIPSLPSATGGISLPSGGISLPSTGGAAVTSVAAQPTSTGSTGGGTVGADCTPQSSNGGSTENGVADKNCCTDVTVVFARGTGELGNVGTIAGPPMFESLRSKLGTDRVTVQGVDYPASAAGNANLGRDGGPAMASSVQAALSQCPDTKVIVSGYSQGAMVVHNAFSQGISGSQVAGAVLFGDPLKTQAVGDLGTDKVKEFCGTADSICGTGDNPTGGHLSYGSVADEAADWVIATAGLA</sequence>
<feature type="disulfide bond" evidence="11">
    <location>
        <begin position="248"/>
        <end position="255"/>
    </location>
</feature>
<evidence type="ECO:0000313" key="15">
    <source>
        <dbReference type="Proteomes" id="UP000800094"/>
    </source>
</evidence>
<evidence type="ECO:0000256" key="12">
    <source>
        <dbReference type="RuleBase" id="RU361263"/>
    </source>
</evidence>
<keyword evidence="4 12" id="KW-0719">Serine esterase</keyword>
<keyword evidence="6 12" id="KW-0732">Signal</keyword>
<keyword evidence="8 11" id="KW-1015">Disulfide bond</keyword>
<dbReference type="Pfam" id="PF01083">
    <property type="entry name" value="Cutinase"/>
    <property type="match status" value="1"/>
</dbReference>
<evidence type="ECO:0000256" key="5">
    <source>
        <dbReference type="ARBA" id="ARBA00022525"/>
    </source>
</evidence>
<evidence type="ECO:0000256" key="7">
    <source>
        <dbReference type="ARBA" id="ARBA00022801"/>
    </source>
</evidence>
<dbReference type="Proteomes" id="UP000800094">
    <property type="component" value="Unassembled WGS sequence"/>
</dbReference>
<dbReference type="PRINTS" id="PR00129">
    <property type="entry name" value="CUTINASE"/>
</dbReference>
<dbReference type="GO" id="GO:0016052">
    <property type="term" value="P:carbohydrate catabolic process"/>
    <property type="evidence" value="ECO:0007669"/>
    <property type="project" value="TreeGrafter"/>
</dbReference>
<feature type="chain" id="PRO_5025714979" description="Cutinase" evidence="12">
    <location>
        <begin position="18"/>
        <end position="286"/>
    </location>
</feature>
<proteinExistence type="inferred from homology"/>
<evidence type="ECO:0000256" key="13">
    <source>
        <dbReference type="SAM" id="MobiDB-lite"/>
    </source>
</evidence>
<comment type="catalytic activity">
    <reaction evidence="9 12">
        <text>cutin + H2O = cutin monomers.</text>
        <dbReference type="EC" id="3.1.1.74"/>
    </reaction>
</comment>
<evidence type="ECO:0000256" key="3">
    <source>
        <dbReference type="ARBA" id="ARBA00013095"/>
    </source>
</evidence>
<feature type="active site" evidence="10">
    <location>
        <position position="252"/>
    </location>
</feature>
<dbReference type="GO" id="GO:0050525">
    <property type="term" value="F:cutinase activity"/>
    <property type="evidence" value="ECO:0007669"/>
    <property type="project" value="UniProtKB-UniRule"/>
</dbReference>
<keyword evidence="15" id="KW-1185">Reference proteome</keyword>
<dbReference type="AlphaFoldDB" id="A0A6A6HWJ1"/>
<dbReference type="InterPro" id="IPR011150">
    <property type="entry name" value="Cutinase_monf"/>
</dbReference>
<evidence type="ECO:0000256" key="11">
    <source>
        <dbReference type="PIRSR" id="PIRSR611150-2"/>
    </source>
</evidence>
<comment type="subcellular location">
    <subcellularLocation>
        <location evidence="1 12">Secreted</location>
    </subcellularLocation>
</comment>
<dbReference type="SUPFAM" id="SSF53474">
    <property type="entry name" value="alpha/beta-Hydrolases"/>
    <property type="match status" value="1"/>
</dbReference>
<organism evidence="14 15">
    <name type="scientific">Trematosphaeria pertusa</name>
    <dbReference type="NCBI Taxonomy" id="390896"/>
    <lineage>
        <taxon>Eukaryota</taxon>
        <taxon>Fungi</taxon>
        <taxon>Dikarya</taxon>
        <taxon>Ascomycota</taxon>
        <taxon>Pezizomycotina</taxon>
        <taxon>Dothideomycetes</taxon>
        <taxon>Pleosporomycetidae</taxon>
        <taxon>Pleosporales</taxon>
        <taxon>Massarineae</taxon>
        <taxon>Trematosphaeriaceae</taxon>
        <taxon>Trematosphaeria</taxon>
    </lineage>
</organism>
<evidence type="ECO:0000256" key="4">
    <source>
        <dbReference type="ARBA" id="ARBA00022487"/>
    </source>
</evidence>
<dbReference type="InterPro" id="IPR029058">
    <property type="entry name" value="AB_hydrolase_fold"/>
</dbReference>
<evidence type="ECO:0000256" key="2">
    <source>
        <dbReference type="ARBA" id="ARBA00007534"/>
    </source>
</evidence>
<accession>A0A6A6HWJ1</accession>
<dbReference type="EMBL" id="ML987210">
    <property type="protein sequence ID" value="KAF2241760.1"/>
    <property type="molecule type" value="Genomic_DNA"/>
</dbReference>
<dbReference type="InterPro" id="IPR043580">
    <property type="entry name" value="CUTINASE_1"/>
</dbReference>
<evidence type="ECO:0000256" key="10">
    <source>
        <dbReference type="PIRSR" id="PIRSR611150-1"/>
    </source>
</evidence>
<dbReference type="PROSITE" id="PS00155">
    <property type="entry name" value="CUTINASE_1"/>
    <property type="match status" value="1"/>
</dbReference>
<evidence type="ECO:0000256" key="9">
    <source>
        <dbReference type="ARBA" id="ARBA00034045"/>
    </source>
</evidence>
<dbReference type="PANTHER" id="PTHR48250:SF2">
    <property type="entry name" value="CUTINASE"/>
    <property type="match status" value="1"/>
</dbReference>
<comment type="function">
    <text evidence="12">Catalyzes the hydrolysis of complex carboxylic polyesters found in the cell wall of plants. Degrades cutin, a macromolecule that forms the structure of the plant cuticle.</text>
</comment>
<feature type="active site" description="Proton donor/acceptor" evidence="10">
    <location>
        <position position="265"/>
    </location>
</feature>